<evidence type="ECO:0000256" key="1">
    <source>
        <dbReference type="SAM" id="SignalP"/>
    </source>
</evidence>
<keyword evidence="3" id="KW-1185">Reference proteome</keyword>
<proteinExistence type="predicted"/>
<accession>A0ABP9WDL2</accession>
<keyword evidence="1" id="KW-0732">Signal</keyword>
<feature type="chain" id="PRO_5046612039" description="DUF4352 domain-containing protein" evidence="1">
    <location>
        <begin position="33"/>
        <end position="196"/>
    </location>
</feature>
<comment type="caution">
    <text evidence="2">The sequence shown here is derived from an EMBL/GenBank/DDBJ whole genome shotgun (WGS) entry which is preliminary data.</text>
</comment>
<protein>
    <recommendedName>
        <fullName evidence="4">DUF4352 domain-containing protein</fullName>
    </recommendedName>
</protein>
<feature type="signal peptide" evidence="1">
    <location>
        <begin position="1"/>
        <end position="32"/>
    </location>
</feature>
<sequence length="196" mass="20542">MTVSVSSRKYLSATLAKRRAGLATAVASVAIAAVGCSTPDPVPEGEYSRVAFYDSLEALRADSDAVVVGRVIDQEVADDVEPGFHFTLSDVEVMDADATSGLAAGDTIVVRQVGGADTPPLANLLGPENTYLLFLTLSGLDGRLATQFYPTGVVAGIYVAPGIDGDTVEPLTFTQFERDDADDLPTEITAREALGW</sequence>
<gene>
    <name evidence="2" type="ORF">Lsed01_00332</name>
</gene>
<evidence type="ECO:0000313" key="3">
    <source>
        <dbReference type="Proteomes" id="UP001426770"/>
    </source>
</evidence>
<name>A0ABP9WDL2_9MICO</name>
<dbReference type="Proteomes" id="UP001426770">
    <property type="component" value="Unassembled WGS sequence"/>
</dbReference>
<reference evidence="2 3" key="1">
    <citation type="submission" date="2024-02" db="EMBL/GenBank/DDBJ databases">
        <title>Lysinimicrobium sediminis NBRC 112286.</title>
        <authorList>
            <person name="Ichikawa N."/>
            <person name="Katano-Makiyama Y."/>
            <person name="Hidaka K."/>
        </authorList>
    </citation>
    <scope>NUCLEOTIDE SEQUENCE [LARGE SCALE GENOMIC DNA]</scope>
    <source>
        <strain evidence="2 3">NBRC 112286</strain>
    </source>
</reference>
<evidence type="ECO:0000313" key="2">
    <source>
        <dbReference type="EMBL" id="GAA5517915.1"/>
    </source>
</evidence>
<organism evidence="2 3">
    <name type="scientific">Demequina sediminis</name>
    <dbReference type="NCBI Taxonomy" id="1930058"/>
    <lineage>
        <taxon>Bacteria</taxon>
        <taxon>Bacillati</taxon>
        <taxon>Actinomycetota</taxon>
        <taxon>Actinomycetes</taxon>
        <taxon>Micrococcales</taxon>
        <taxon>Demequinaceae</taxon>
        <taxon>Demequina</taxon>
    </lineage>
</organism>
<dbReference type="EMBL" id="BAABRR010000001">
    <property type="protein sequence ID" value="GAA5517915.1"/>
    <property type="molecule type" value="Genomic_DNA"/>
</dbReference>
<evidence type="ECO:0008006" key="4">
    <source>
        <dbReference type="Google" id="ProtNLM"/>
    </source>
</evidence>